<evidence type="ECO:0000256" key="6">
    <source>
        <dbReference type="SAM" id="MobiDB-lite"/>
    </source>
</evidence>
<evidence type="ECO:0000259" key="7">
    <source>
        <dbReference type="PROSITE" id="PS50035"/>
    </source>
</evidence>
<dbReference type="SMART" id="SM00155">
    <property type="entry name" value="PLDc"/>
    <property type="match status" value="2"/>
</dbReference>
<accession>A0ABX7GR75</accession>
<evidence type="ECO:0000256" key="5">
    <source>
        <dbReference type="SAM" id="Coils"/>
    </source>
</evidence>
<evidence type="ECO:0000313" key="8">
    <source>
        <dbReference type="EMBL" id="QRN52931.1"/>
    </source>
</evidence>
<dbReference type="PROSITE" id="PS50035">
    <property type="entry name" value="PLD"/>
    <property type="match status" value="1"/>
</dbReference>
<protein>
    <submittedName>
        <fullName evidence="8">Phosphatidylserine/phosphatidylglycerophosphate/ cardiolipin synthase family protein</fullName>
    </submittedName>
</protein>
<evidence type="ECO:0000256" key="3">
    <source>
        <dbReference type="ARBA" id="ARBA00022801"/>
    </source>
</evidence>
<keyword evidence="2" id="KW-0677">Repeat</keyword>
<organism evidence="8 9">
    <name type="scientific">Dyella caseinilytica</name>
    <dbReference type="NCBI Taxonomy" id="1849581"/>
    <lineage>
        <taxon>Bacteria</taxon>
        <taxon>Pseudomonadati</taxon>
        <taxon>Pseudomonadota</taxon>
        <taxon>Gammaproteobacteria</taxon>
        <taxon>Lysobacterales</taxon>
        <taxon>Rhodanobacteraceae</taxon>
        <taxon>Dyella</taxon>
    </lineage>
</organism>
<keyword evidence="4" id="KW-0443">Lipid metabolism</keyword>
<feature type="compositionally biased region" description="Basic residues" evidence="6">
    <location>
        <begin position="28"/>
        <end position="37"/>
    </location>
</feature>
<keyword evidence="9" id="KW-1185">Reference proteome</keyword>
<dbReference type="PANTHER" id="PTHR18896">
    <property type="entry name" value="PHOSPHOLIPASE D"/>
    <property type="match status" value="1"/>
</dbReference>
<dbReference type="InterPro" id="IPR025202">
    <property type="entry name" value="PLD-like_dom"/>
</dbReference>
<dbReference type="InterPro" id="IPR001736">
    <property type="entry name" value="PLipase_D/transphosphatidylase"/>
</dbReference>
<evidence type="ECO:0000256" key="1">
    <source>
        <dbReference type="ARBA" id="ARBA00000798"/>
    </source>
</evidence>
<gene>
    <name evidence="8" type="ORF">ISN74_15995</name>
</gene>
<dbReference type="Pfam" id="PF13091">
    <property type="entry name" value="PLDc_2"/>
    <property type="match status" value="1"/>
</dbReference>
<reference evidence="8 9" key="1">
    <citation type="submission" date="2020-10" db="EMBL/GenBank/DDBJ databases">
        <title>Phylogeny of dyella-like bacteria.</title>
        <authorList>
            <person name="Fu J."/>
        </authorList>
    </citation>
    <scope>NUCLEOTIDE SEQUENCE [LARGE SCALE GENOMIC DNA]</scope>
    <source>
        <strain evidence="8 9">DHOB09</strain>
    </source>
</reference>
<comment type="catalytic activity">
    <reaction evidence="1">
        <text>a 1,2-diacyl-sn-glycero-3-phosphocholine + H2O = a 1,2-diacyl-sn-glycero-3-phosphate + choline + H(+)</text>
        <dbReference type="Rhea" id="RHEA:14445"/>
        <dbReference type="ChEBI" id="CHEBI:15354"/>
        <dbReference type="ChEBI" id="CHEBI:15377"/>
        <dbReference type="ChEBI" id="CHEBI:15378"/>
        <dbReference type="ChEBI" id="CHEBI:57643"/>
        <dbReference type="ChEBI" id="CHEBI:58608"/>
        <dbReference type="EC" id="3.1.4.4"/>
    </reaction>
</comment>
<dbReference type="InterPro" id="IPR015679">
    <property type="entry name" value="PLipase_D_fam"/>
</dbReference>
<name>A0ABX7GR75_9GAMM</name>
<feature type="coiled-coil region" evidence="5">
    <location>
        <begin position="540"/>
        <end position="577"/>
    </location>
</feature>
<dbReference type="Gene3D" id="3.30.870.10">
    <property type="entry name" value="Endonuclease Chain A"/>
    <property type="match status" value="2"/>
</dbReference>
<dbReference type="EMBL" id="CP064030">
    <property type="protein sequence ID" value="QRN52931.1"/>
    <property type="molecule type" value="Genomic_DNA"/>
</dbReference>
<sequence>MALLTQEGTAANGERESGSPVSGIACGSRRHAHRRSGRTPQSLRWSDQPCLGKRQVTDYYFLPAPITTPIALSRTNSATITLPWFVQATRKGPKDEKGLAEFPPMPTTYLPLINGEAAFGAVYDAIFEAKSCVDIICWGFQPSMYFRRGSGAPCIGDLLIKKAIEGVKVRVLSWKDAPPLSQYTENNLPGYSVARLAFTHDEKRDSLNYDGHWFYAINHGIDVLNQTKDNPLVQSDTHNVLDFSAFLRTLDPASAIRTLQNIQFVTRGFSKDDGNEIYTRETAYRADKQLDDAAITAFQYFPTHHQKTVVVDYDMPDRSLGFVMGHNMLDAYWDTDAHSYLRLAPDAGRNGATPRQDMSCKITGRLLEHLNYNFCRAWQRSTDENLLAARMFLGPLHELRRKEGFPVMAQITRTQSQEGRRDIKTMYLQAVNNATNFIYIENQYFRWPPLADMIKEAAKEQLTWGRDPGQHGSIYLFVVTNADDDALFQGDLSTYRMLEGLGQANAMPTVTRLERGEALQAQRNKAQGQYDLWKTDTTIMDKFTQHAKATQARLSALQQQLDDLDQQIKNNNDANQALLPLDIPGLKVLICTLVAPDGPTPWINTYVHSKIMVVDDVFLTHGSANINTRSMEVDSEINICHEHGDVTRPVREHLWDIHTKGMGVGQNEKNSNRLDAADAYDQWVSIIKTNKSRHAKTDTTLTPYAPLIAFYRDSATRGRRD</sequence>
<evidence type="ECO:0000256" key="4">
    <source>
        <dbReference type="ARBA" id="ARBA00023098"/>
    </source>
</evidence>
<evidence type="ECO:0000256" key="2">
    <source>
        <dbReference type="ARBA" id="ARBA00022737"/>
    </source>
</evidence>
<proteinExistence type="predicted"/>
<feature type="region of interest" description="Disordered" evidence="6">
    <location>
        <begin position="1"/>
        <end position="46"/>
    </location>
</feature>
<keyword evidence="3" id="KW-0378">Hydrolase</keyword>
<dbReference type="Proteomes" id="UP000663181">
    <property type="component" value="Chromosome"/>
</dbReference>
<dbReference type="SUPFAM" id="SSF56024">
    <property type="entry name" value="Phospholipase D/nuclease"/>
    <property type="match status" value="2"/>
</dbReference>
<evidence type="ECO:0000313" key="9">
    <source>
        <dbReference type="Proteomes" id="UP000663181"/>
    </source>
</evidence>
<keyword evidence="5" id="KW-0175">Coiled coil</keyword>
<feature type="domain" description="PLD phosphodiesterase" evidence="7">
    <location>
        <begin position="603"/>
        <end position="630"/>
    </location>
</feature>
<dbReference type="PANTHER" id="PTHR18896:SF76">
    <property type="entry name" value="PHOSPHOLIPASE"/>
    <property type="match status" value="1"/>
</dbReference>